<name>A0ABC8QXB1_9AQUA</name>
<keyword evidence="2" id="KW-1185">Reference proteome</keyword>
<protein>
    <submittedName>
        <fullName evidence="1">Uncharacterized protein</fullName>
    </submittedName>
</protein>
<accession>A0ABC8QXB1</accession>
<comment type="caution">
    <text evidence="1">The sequence shown here is derived from an EMBL/GenBank/DDBJ whole genome shotgun (WGS) entry which is preliminary data.</text>
</comment>
<reference evidence="1 2" key="1">
    <citation type="submission" date="2024-02" db="EMBL/GenBank/DDBJ databases">
        <authorList>
            <person name="Vignale AGUSTIN F."/>
            <person name="Sosa J E."/>
            <person name="Modenutti C."/>
        </authorList>
    </citation>
    <scope>NUCLEOTIDE SEQUENCE [LARGE SCALE GENOMIC DNA]</scope>
</reference>
<proteinExistence type="predicted"/>
<sequence length="160" mass="17087">MASVVTNLWVSPYFALNNECKSQSRVQVQARSLGRGDSAVLSSDSVEVNGSSSVGEKIKIESLAEVGDRRLGSAAEQKMIGEDVALEKLEVLWDDGYGTQTVKDYLDLAKEMIKPDGGPARWFCPISCGCPLKGSPVLLFLPGLGGHGLGLMLHHKALGK</sequence>
<dbReference type="Proteomes" id="UP001642360">
    <property type="component" value="Unassembled WGS sequence"/>
</dbReference>
<gene>
    <name evidence="1" type="ORF">ILEXP_LOCUS4084</name>
</gene>
<dbReference type="AlphaFoldDB" id="A0ABC8QXB1"/>
<organism evidence="1 2">
    <name type="scientific">Ilex paraguariensis</name>
    <name type="common">yerba mate</name>
    <dbReference type="NCBI Taxonomy" id="185542"/>
    <lineage>
        <taxon>Eukaryota</taxon>
        <taxon>Viridiplantae</taxon>
        <taxon>Streptophyta</taxon>
        <taxon>Embryophyta</taxon>
        <taxon>Tracheophyta</taxon>
        <taxon>Spermatophyta</taxon>
        <taxon>Magnoliopsida</taxon>
        <taxon>eudicotyledons</taxon>
        <taxon>Gunneridae</taxon>
        <taxon>Pentapetalae</taxon>
        <taxon>asterids</taxon>
        <taxon>campanulids</taxon>
        <taxon>Aquifoliales</taxon>
        <taxon>Aquifoliaceae</taxon>
        <taxon>Ilex</taxon>
    </lineage>
</organism>
<dbReference type="EMBL" id="CAUOFW020000801">
    <property type="protein sequence ID" value="CAK9137062.1"/>
    <property type="molecule type" value="Genomic_DNA"/>
</dbReference>
<evidence type="ECO:0000313" key="1">
    <source>
        <dbReference type="EMBL" id="CAK9137062.1"/>
    </source>
</evidence>
<evidence type="ECO:0000313" key="2">
    <source>
        <dbReference type="Proteomes" id="UP001642360"/>
    </source>
</evidence>